<evidence type="ECO:0000313" key="3">
    <source>
        <dbReference type="Proteomes" id="UP000297855"/>
    </source>
</evidence>
<feature type="transmembrane region" description="Helical" evidence="1">
    <location>
        <begin position="122"/>
        <end position="137"/>
    </location>
</feature>
<name>A0A4R9GTH9_9LEPT</name>
<gene>
    <name evidence="2" type="ORF">EHO61_00550</name>
</gene>
<organism evidence="2 3">
    <name type="scientific">Leptospira fluminis</name>
    <dbReference type="NCBI Taxonomy" id="2484979"/>
    <lineage>
        <taxon>Bacteria</taxon>
        <taxon>Pseudomonadati</taxon>
        <taxon>Spirochaetota</taxon>
        <taxon>Spirochaetia</taxon>
        <taxon>Leptospirales</taxon>
        <taxon>Leptospiraceae</taxon>
        <taxon>Leptospira</taxon>
    </lineage>
</organism>
<evidence type="ECO:0000256" key="1">
    <source>
        <dbReference type="SAM" id="Phobius"/>
    </source>
</evidence>
<keyword evidence="1" id="KW-1133">Transmembrane helix</keyword>
<evidence type="ECO:0000313" key="2">
    <source>
        <dbReference type="EMBL" id="TGK22306.1"/>
    </source>
</evidence>
<dbReference type="OrthoDB" id="328786at2"/>
<feature type="transmembrane region" description="Helical" evidence="1">
    <location>
        <begin position="62"/>
        <end position="85"/>
    </location>
</feature>
<dbReference type="EMBL" id="RQEV01000001">
    <property type="protein sequence ID" value="TGK22306.1"/>
    <property type="molecule type" value="Genomic_DNA"/>
</dbReference>
<keyword evidence="1" id="KW-0812">Transmembrane</keyword>
<dbReference type="AlphaFoldDB" id="A0A4R9GTH9"/>
<dbReference type="Proteomes" id="UP000297855">
    <property type="component" value="Unassembled WGS sequence"/>
</dbReference>
<proteinExistence type="predicted"/>
<comment type="caution">
    <text evidence="2">The sequence shown here is derived from an EMBL/GenBank/DDBJ whole genome shotgun (WGS) entry which is preliminary data.</text>
</comment>
<keyword evidence="3" id="KW-1185">Reference proteome</keyword>
<dbReference type="InterPro" id="IPR058068">
    <property type="entry name" value="LIC_13387-like"/>
</dbReference>
<protein>
    <submittedName>
        <fullName evidence="2">Uncharacterized protein</fullName>
    </submittedName>
</protein>
<dbReference type="NCBIfam" id="NF047765">
    <property type="entry name" value="LIC_13387_fam"/>
    <property type="match status" value="1"/>
</dbReference>
<dbReference type="RefSeq" id="WP_135811701.1">
    <property type="nucleotide sequence ID" value="NZ_RQEV01000001.1"/>
</dbReference>
<reference evidence="2" key="1">
    <citation type="journal article" date="2019" name="PLoS Negl. Trop. Dis.">
        <title>Revisiting the worldwide diversity of Leptospira species in the environment.</title>
        <authorList>
            <person name="Vincent A.T."/>
            <person name="Schiettekatte O."/>
            <person name="Bourhy P."/>
            <person name="Veyrier F.J."/>
            <person name="Picardeau M."/>
        </authorList>
    </citation>
    <scope>NUCLEOTIDE SEQUENCE [LARGE SCALE GENOMIC DNA]</scope>
    <source>
        <strain evidence="2">SCS5</strain>
    </source>
</reference>
<accession>A0A4R9GTH9</accession>
<keyword evidence="1" id="KW-0472">Membrane</keyword>
<sequence length="142" mass="15819">MKPKILFRIAAFLILFHTVGHTFGMQNRKNVQEPSAQSLLQSMSEVKVPMMGKVTNRSYDDFYYGMGIALSVSLFSVAILLWLLGNASEKHANTVRILSLPILVHLAGLAIIEFLYFFPLPAWTSTLACVCIGASLVKRSER</sequence>
<feature type="transmembrane region" description="Helical" evidence="1">
    <location>
        <begin position="97"/>
        <end position="116"/>
    </location>
</feature>